<name>A0A0N0P8A3_LEPSE</name>
<proteinExistence type="predicted"/>
<dbReference type="SUPFAM" id="SSF48225">
    <property type="entry name" value="Seven-hairpin glycosidases"/>
    <property type="match status" value="1"/>
</dbReference>
<dbReference type="Gene3D" id="1.50.10.10">
    <property type="match status" value="1"/>
</dbReference>
<keyword evidence="1" id="KW-0812">Transmembrane</keyword>
<dbReference type="VEuPathDB" id="TriTrypDB:Lsey_0018_0460"/>
<dbReference type="InterPro" id="IPR036026">
    <property type="entry name" value="Seven-hairpin_glycosidases"/>
</dbReference>
<keyword evidence="1" id="KW-0472">Membrane</keyword>
<evidence type="ECO:0000313" key="2">
    <source>
        <dbReference type="EMBL" id="KPI89716.1"/>
    </source>
</evidence>
<accession>A0A0N0P8A3</accession>
<dbReference type="GO" id="GO:0005975">
    <property type="term" value="P:carbohydrate metabolic process"/>
    <property type="evidence" value="ECO:0007669"/>
    <property type="project" value="InterPro"/>
</dbReference>
<organism evidence="2 3">
    <name type="scientific">Leptomonas seymouri</name>
    <dbReference type="NCBI Taxonomy" id="5684"/>
    <lineage>
        <taxon>Eukaryota</taxon>
        <taxon>Discoba</taxon>
        <taxon>Euglenozoa</taxon>
        <taxon>Kinetoplastea</taxon>
        <taxon>Metakinetoplastina</taxon>
        <taxon>Trypanosomatida</taxon>
        <taxon>Trypanosomatidae</taxon>
        <taxon>Leishmaniinae</taxon>
        <taxon>Leptomonas</taxon>
    </lineage>
</organism>
<dbReference type="Proteomes" id="UP000038009">
    <property type="component" value="Unassembled WGS sequence"/>
</dbReference>
<keyword evidence="3" id="KW-1185">Reference proteome</keyword>
<keyword evidence="1" id="KW-1133">Transmembrane helix</keyword>
<dbReference type="InterPro" id="IPR012341">
    <property type="entry name" value="6hp_glycosidase-like_sf"/>
</dbReference>
<dbReference type="OMA" id="DAMYGLW"/>
<dbReference type="EMBL" id="LJSK01000018">
    <property type="protein sequence ID" value="KPI89716.1"/>
    <property type="molecule type" value="Genomic_DNA"/>
</dbReference>
<comment type="caution">
    <text evidence="2">The sequence shown here is derived from an EMBL/GenBank/DDBJ whole genome shotgun (WGS) entry which is preliminary data.</text>
</comment>
<dbReference type="GO" id="GO:0004571">
    <property type="term" value="F:mannosyl-oligosaccharide 1,2-alpha-mannosidase activity"/>
    <property type="evidence" value="ECO:0007669"/>
    <property type="project" value="InterPro"/>
</dbReference>
<reference evidence="2 3" key="1">
    <citation type="journal article" date="2015" name="PLoS Pathog.">
        <title>Leptomonas seymouri: Adaptations to the Dixenous Life Cycle Analyzed by Genome Sequencing, Transcriptome Profiling and Co-infection with Leishmania donovani.</title>
        <authorList>
            <person name="Kraeva N."/>
            <person name="Butenko A."/>
            <person name="Hlavacova J."/>
            <person name="Kostygov A."/>
            <person name="Myskova J."/>
            <person name="Grybchuk D."/>
            <person name="Lestinova T."/>
            <person name="Votypka J."/>
            <person name="Volf P."/>
            <person name="Opperdoes F."/>
            <person name="Flegontov P."/>
            <person name="Lukes J."/>
            <person name="Yurchenko V."/>
        </authorList>
    </citation>
    <scope>NUCLEOTIDE SEQUENCE [LARGE SCALE GENOMIC DNA]</scope>
    <source>
        <strain evidence="2 3">ATCC 30220</strain>
    </source>
</reference>
<dbReference type="GO" id="GO:0016020">
    <property type="term" value="C:membrane"/>
    <property type="evidence" value="ECO:0007669"/>
    <property type="project" value="InterPro"/>
</dbReference>
<dbReference type="OrthoDB" id="272853at2759"/>
<gene>
    <name evidence="2" type="ORF">ABL78_1209</name>
</gene>
<evidence type="ECO:0000256" key="1">
    <source>
        <dbReference type="SAM" id="Phobius"/>
    </source>
</evidence>
<dbReference type="GO" id="GO:0005509">
    <property type="term" value="F:calcium ion binding"/>
    <property type="evidence" value="ECO:0007669"/>
    <property type="project" value="InterPro"/>
</dbReference>
<feature type="transmembrane region" description="Helical" evidence="1">
    <location>
        <begin position="36"/>
        <end position="58"/>
    </location>
</feature>
<dbReference type="AlphaFoldDB" id="A0A0N0P8A3"/>
<sequence>MHSLLAFAQSSAHKAMRHAPANVMQRRRVGRFLRFIDMYTVFAILGILAYMIAVNLLAETVAMYIQDDIGTQLAKAFTDGTSARLQAEVHWPYKWPAEPLAELNILRDGTGYVQASLVRMVPLLTQLPAAQLAMWDILILTGVKTQMTVSAAELRRVVKAALAESGSPPSWESAAAVREAVESAAAIWAIKGMSAEVAEAQGILTELRSSPAPPPGSLRSAASSWGSLSTAIWHAVTFPELNSTVDLQQTYRHVLNVSGRYWTPAKCGVLLPLVHQHLLPLQGGSYDSVVPLTRLLLHLWILGGRSDGPLVTAYDEAVDTILRDLLHTRTVTEGPRAMNFTFVAASAERVVPVMTPRTCALAGLLAQGVRHGAHRYPARSVTLKYTEDDVLQAAEALAASCFQQYADPEGHRLRRSVYVTSSGPVAGYVGEESGPEKAHAPSGRSTLCDVPVLLLESFYELYLTTQDAMYGLWSLLVMGNDTSDHCVVAPHDFNNAGPWVRHARELRSLWLLLQRMDCLVYRRSRGTRGLCDLTATAMVSPVTGHMLRLAAPRVS</sequence>
<protein>
    <submittedName>
        <fullName evidence="2">Uncharacterized protein</fullName>
    </submittedName>
</protein>
<evidence type="ECO:0000313" key="3">
    <source>
        <dbReference type="Proteomes" id="UP000038009"/>
    </source>
</evidence>